<dbReference type="EMBL" id="CP010537">
    <property type="protein sequence ID" value="AJG24138.1"/>
    <property type="molecule type" value="Genomic_DNA"/>
</dbReference>
<evidence type="ECO:0000313" key="2">
    <source>
        <dbReference type="Proteomes" id="UP000031843"/>
    </source>
</evidence>
<sequence>MDRAWPTPVPGSVPSGLLPDRARVRRSDLFATSPIGYRPA</sequence>
<keyword evidence="2" id="KW-1185">Reference proteome</keyword>
<organism evidence="1 2">
    <name type="scientific">Cupriavidus basilensis</name>
    <dbReference type="NCBI Taxonomy" id="68895"/>
    <lineage>
        <taxon>Bacteria</taxon>
        <taxon>Pseudomonadati</taxon>
        <taxon>Pseudomonadota</taxon>
        <taxon>Betaproteobacteria</taxon>
        <taxon>Burkholderiales</taxon>
        <taxon>Burkholderiaceae</taxon>
        <taxon>Cupriavidus</taxon>
    </lineage>
</organism>
<proteinExistence type="predicted"/>
<dbReference type="Proteomes" id="UP000031843">
    <property type="component" value="Chromosome secondary"/>
</dbReference>
<protein>
    <submittedName>
        <fullName evidence="1">Uncharacterized protein</fullName>
    </submittedName>
</protein>
<dbReference type="KEGG" id="cbw:RR42_s2556"/>
<dbReference type="AlphaFoldDB" id="A0A0C4YM92"/>
<evidence type="ECO:0000313" key="1">
    <source>
        <dbReference type="EMBL" id="AJG24138.1"/>
    </source>
</evidence>
<gene>
    <name evidence="1" type="ORF">RR42_s2556</name>
</gene>
<accession>A0A0C4YM92</accession>
<reference evidence="1 2" key="1">
    <citation type="journal article" date="2015" name="Genome Announc.">
        <title>Complete Genome Sequence of Cupriavidus basilensis 4G11, Isolated from the Oak Ridge Field Research Center Site.</title>
        <authorList>
            <person name="Ray J."/>
            <person name="Waters R.J."/>
            <person name="Skerker J.M."/>
            <person name="Kuehl J.V."/>
            <person name="Price M.N."/>
            <person name="Huang J."/>
            <person name="Chakraborty R."/>
            <person name="Arkin A.P."/>
            <person name="Deutschbauer A."/>
        </authorList>
    </citation>
    <scope>NUCLEOTIDE SEQUENCE [LARGE SCALE GENOMIC DNA]</scope>
    <source>
        <strain evidence="1">4G11</strain>
    </source>
</reference>
<name>A0A0C4YM92_9BURK</name>